<evidence type="ECO:0000313" key="1">
    <source>
        <dbReference type="EMBL" id="KAK1858192.1"/>
    </source>
</evidence>
<sequence length="320" mass="33595">MRAVEAALTADVLVAAAVQSAAIPVAIVEAVISMPVTLPMVWVTMRVGPPAVSMVALMLAPGRHMRVVASLRVGRQVAGGFAGDDGDYGADGGYHYDVAGGAGPRADLEPAIGFPPCVKSVANSTFLICTACRKYLSSRAPMEQHLAGQPHKKPMALKRYQTAAPPAHLREMNFERWWCSAYNSAVDSPVAMLRHCTGCAHEQSLLLLQRMSDKATLMNLAATVRRAQDEFTRDGGDMLEFIGLPDMHMVHSAAAAAPAEPAPPVPSPAAPPGPHVPAVLAAPPVARSTAAPAWPHAARALTGAEVSSEKSPQVAQSQRT</sequence>
<organism evidence="1 2">
    <name type="scientific">Pyropia yezoensis</name>
    <name type="common">Susabi-nori</name>
    <name type="synonym">Porphyra yezoensis</name>
    <dbReference type="NCBI Taxonomy" id="2788"/>
    <lineage>
        <taxon>Eukaryota</taxon>
        <taxon>Rhodophyta</taxon>
        <taxon>Bangiophyceae</taxon>
        <taxon>Bangiales</taxon>
        <taxon>Bangiaceae</taxon>
        <taxon>Pyropia</taxon>
    </lineage>
</organism>
<name>A0ACC3BL25_PYRYE</name>
<protein>
    <submittedName>
        <fullName evidence="1">Uncharacterized protein</fullName>
    </submittedName>
</protein>
<evidence type="ECO:0000313" key="2">
    <source>
        <dbReference type="Proteomes" id="UP000798662"/>
    </source>
</evidence>
<proteinExistence type="predicted"/>
<dbReference type="Proteomes" id="UP000798662">
    <property type="component" value="Chromosome 1"/>
</dbReference>
<keyword evidence="2" id="KW-1185">Reference proteome</keyword>
<accession>A0ACC3BL25</accession>
<reference evidence="1" key="1">
    <citation type="submission" date="2019-11" db="EMBL/GenBank/DDBJ databases">
        <title>Nori genome reveals adaptations in red seaweeds to the harsh intertidal environment.</title>
        <authorList>
            <person name="Wang D."/>
            <person name="Mao Y."/>
        </authorList>
    </citation>
    <scope>NUCLEOTIDE SEQUENCE</scope>
    <source>
        <tissue evidence="1">Gametophyte</tissue>
    </source>
</reference>
<comment type="caution">
    <text evidence="1">The sequence shown here is derived from an EMBL/GenBank/DDBJ whole genome shotgun (WGS) entry which is preliminary data.</text>
</comment>
<gene>
    <name evidence="1" type="ORF">I4F81_000803</name>
</gene>
<dbReference type="EMBL" id="CM020618">
    <property type="protein sequence ID" value="KAK1858192.1"/>
    <property type="molecule type" value="Genomic_DNA"/>
</dbReference>